<feature type="domain" description="FAD-binding" evidence="2">
    <location>
        <begin position="2"/>
        <end position="114"/>
    </location>
</feature>
<dbReference type="InterPro" id="IPR002938">
    <property type="entry name" value="FAD-bd"/>
</dbReference>
<feature type="domain" description="FAD-binding" evidence="2">
    <location>
        <begin position="199"/>
        <end position="347"/>
    </location>
</feature>
<dbReference type="PANTHER" id="PTHR43476:SF3">
    <property type="entry name" value="FAD-BINDING MONOOXYGENASE"/>
    <property type="match status" value="1"/>
</dbReference>
<dbReference type="InterPro" id="IPR036188">
    <property type="entry name" value="FAD/NAD-bd_sf"/>
</dbReference>
<dbReference type="PANTHER" id="PTHR43476">
    <property type="entry name" value="3-(3-HYDROXY-PHENYL)PROPIONATE/3-HYDROXYCINNAMIC ACID HYDROXYLASE"/>
    <property type="match status" value="1"/>
</dbReference>
<dbReference type="EMBL" id="LQBM01000002">
    <property type="protein sequence ID" value="KUG59551.1"/>
    <property type="molecule type" value="Genomic_DNA"/>
</dbReference>
<organism evidence="3 4">
    <name type="scientific">Nesterenkonia jeotgali</name>
    <dbReference type="NCBI Taxonomy" id="317018"/>
    <lineage>
        <taxon>Bacteria</taxon>
        <taxon>Bacillati</taxon>
        <taxon>Actinomycetota</taxon>
        <taxon>Actinomycetes</taxon>
        <taxon>Micrococcales</taxon>
        <taxon>Micrococcaceae</taxon>
        <taxon>Nesterenkonia</taxon>
    </lineage>
</organism>
<dbReference type="Pfam" id="PF01494">
    <property type="entry name" value="FAD_binding_3"/>
    <property type="match status" value="2"/>
</dbReference>
<dbReference type="Proteomes" id="UP000054023">
    <property type="component" value="Unassembled WGS sequence"/>
</dbReference>
<dbReference type="OrthoDB" id="4246007at2"/>
<evidence type="ECO:0000256" key="1">
    <source>
        <dbReference type="ARBA" id="ARBA00023002"/>
    </source>
</evidence>
<dbReference type="GO" id="GO:0071949">
    <property type="term" value="F:FAD binding"/>
    <property type="evidence" value="ECO:0007669"/>
    <property type="project" value="InterPro"/>
</dbReference>
<sequence length="402" mass="42145">MAEVIVVGAGPVGLLLGALLRGSGVDVQILEQRSEGSGASRAIGVHAPVLTALEGSGLTAGLLEQAVRVTRGEARAQGELLGVVRFDRLSTRFPFVATLPQSGTEAVFAQAAAAPQRGVSVGAVRTCPGHVELETSHGDRRAPVVVLAGGPRSRELVYRSAQAHTYPDRYLMTDVLISDDLVPDRPVLGGQTSQDQLPEHSAAHTALVHLEPGGVLESFPLPEGRRRLVAWDSAGAAQHPAREDPAAQRDRLQRRLAAHGQELTGEVSSFGVRRFVAPALRQGRLLVIGDAAHEVSPIGGQGMNLGLLDAATLAPLLASWVNTGTAPEAALREWEQARLRSARRAARLAALNTRLGRPLPWAGDTARRTGVRLMLGPGAGKAFAHAYAMGLDTASRGSAGKA</sequence>
<comment type="caution">
    <text evidence="3">The sequence shown here is derived from an EMBL/GenBank/DDBJ whole genome shotgun (WGS) entry which is preliminary data.</text>
</comment>
<dbReference type="Gene3D" id="3.50.50.60">
    <property type="entry name" value="FAD/NAD(P)-binding domain"/>
    <property type="match status" value="1"/>
</dbReference>
<evidence type="ECO:0000313" key="4">
    <source>
        <dbReference type="Proteomes" id="UP000054023"/>
    </source>
</evidence>
<dbReference type="PRINTS" id="PR00420">
    <property type="entry name" value="RNGMNOXGNASE"/>
</dbReference>
<dbReference type="GO" id="GO:0019622">
    <property type="term" value="P:3-(3-hydroxy)phenylpropionate catabolic process"/>
    <property type="evidence" value="ECO:0007669"/>
    <property type="project" value="TreeGrafter"/>
</dbReference>
<proteinExistence type="predicted"/>
<reference evidence="4" key="1">
    <citation type="submission" date="2015-12" db="EMBL/GenBank/DDBJ databases">
        <authorList>
            <person name="Nair G.R."/>
            <person name="Kaur G."/>
            <person name="Mayilraj S."/>
        </authorList>
    </citation>
    <scope>NUCLEOTIDE SEQUENCE [LARGE SCALE GENOMIC DNA]</scope>
    <source>
        <strain evidence="4">CD08_7</strain>
    </source>
</reference>
<evidence type="ECO:0000313" key="3">
    <source>
        <dbReference type="EMBL" id="KUG59551.1"/>
    </source>
</evidence>
<dbReference type="STRING" id="317018.AVL63_10440"/>
<keyword evidence="1" id="KW-0560">Oxidoreductase</keyword>
<gene>
    <name evidence="3" type="ORF">AVL63_10440</name>
</gene>
<dbReference type="Gene3D" id="3.30.70.2450">
    <property type="match status" value="1"/>
</dbReference>
<dbReference type="GO" id="GO:0008688">
    <property type="term" value="F:3-(3-hydroxyphenyl)propionate hydroxylase activity"/>
    <property type="evidence" value="ECO:0007669"/>
    <property type="project" value="TreeGrafter"/>
</dbReference>
<name>A0A0W8IHN6_9MICC</name>
<keyword evidence="4" id="KW-1185">Reference proteome</keyword>
<accession>A0A0W8IHN6</accession>
<evidence type="ECO:0000259" key="2">
    <source>
        <dbReference type="Pfam" id="PF01494"/>
    </source>
</evidence>
<dbReference type="InterPro" id="IPR050631">
    <property type="entry name" value="PheA/TfdB_FAD_monoxygenase"/>
</dbReference>
<protein>
    <recommendedName>
        <fullName evidence="2">FAD-binding domain-containing protein</fullName>
    </recommendedName>
</protein>
<dbReference type="SUPFAM" id="SSF51905">
    <property type="entry name" value="FAD/NAD(P)-binding domain"/>
    <property type="match status" value="1"/>
</dbReference>
<dbReference type="AlphaFoldDB" id="A0A0W8IHN6"/>